<evidence type="ECO:0000259" key="6">
    <source>
        <dbReference type="PROSITE" id="PS50109"/>
    </source>
</evidence>
<comment type="caution">
    <text evidence="7">The sequence shown here is derived from an EMBL/GenBank/DDBJ whole genome shotgun (WGS) entry which is preliminary data.</text>
</comment>
<keyword evidence="8" id="KW-1185">Reference proteome</keyword>
<sequence length="731" mass="84660">MGNEKHFKPKAHILRLLGEELIKSPIMAIYELVKNSYDADSSYVNVAFSNIQNIGSARVKIEDNGTGLTSEVIENVWLEPGTDHRKPIDEEGNRIINRSPIFNRVPMGEKGVGRFAVHKLGNTIKLITRPANVIKCLDDEGKWKKYLLDYEITLTIDWKSFSQSKYLEDIPISWVTNTDKSKFHFKEDSGTLIEVTSLKEPWTRRMARSLNRNVVSMVSPKSDLRIFKINLDFGNNWLEGFPDATEVLKIAPYHYTAILDENYNLEVDYEFKLNLNPEIGENIIKGEKENIKGLLRPKIRDRMQEDMVEVSEINAALENLEKVKNPFGNIMVEIHSYDMDSDSFKDYTYDSKTVKSVLKENSGIKVFKDDMRVFNYGEPGNDWLNIDIERVQNKKWFSNNQVIGTVYLDSISSTKLIEKTNREGFVEDYYFSIFYDCIRLIIEDFKVRRQKDREKWLAFNHKETPQKYYQDQTSLFNELIDSTDFSDEEKKQKLKKEAENLQKDFEEKKDTLLIPAGVGMTASVALHEIEKLVPRMKEVVNANPFIPALGNEKVDELDDYVQGILSVLRKGGSKPINLNECIEKAVSNYSYKLKTRKIEPATDFDNSIETIKCDKRYFITMIMNIIDNSIYWLDTIHKQDKGIYIKTYLRNEFPVVTIVDNGPGFKDAITDLVRPFFSRKDDGIGIGLYLIDTIMMKYGKFEILENSELDDIEVPEKYRGAAIRLTFNKNQ</sequence>
<evidence type="ECO:0000256" key="5">
    <source>
        <dbReference type="ARBA" id="ARBA00023012"/>
    </source>
</evidence>
<dbReference type="GO" id="GO:0016301">
    <property type="term" value="F:kinase activity"/>
    <property type="evidence" value="ECO:0007669"/>
    <property type="project" value="UniProtKB-KW"/>
</dbReference>
<dbReference type="InterPro" id="IPR003594">
    <property type="entry name" value="HATPase_dom"/>
</dbReference>
<dbReference type="PANTHER" id="PTHR43065">
    <property type="entry name" value="SENSOR HISTIDINE KINASE"/>
    <property type="match status" value="1"/>
</dbReference>
<dbReference type="EMBL" id="JAEQBW010000001">
    <property type="protein sequence ID" value="MBK6264390.1"/>
    <property type="molecule type" value="Genomic_DNA"/>
</dbReference>
<reference evidence="7" key="1">
    <citation type="submission" date="2021-01" db="EMBL/GenBank/DDBJ databases">
        <title>Marivirga aurantiaca sp. nov., isolated from intertidal surface sediments.</title>
        <authorList>
            <person name="Zhang M."/>
        </authorList>
    </citation>
    <scope>NUCLEOTIDE SEQUENCE</scope>
    <source>
        <strain evidence="7">S37H4</strain>
    </source>
</reference>
<dbReference type="Pfam" id="PF02518">
    <property type="entry name" value="HATPase_c"/>
    <property type="match status" value="1"/>
</dbReference>
<evidence type="ECO:0000256" key="2">
    <source>
        <dbReference type="ARBA" id="ARBA00022741"/>
    </source>
</evidence>
<keyword evidence="3 7" id="KW-0418">Kinase</keyword>
<evidence type="ECO:0000256" key="3">
    <source>
        <dbReference type="ARBA" id="ARBA00022777"/>
    </source>
</evidence>
<evidence type="ECO:0000256" key="1">
    <source>
        <dbReference type="ARBA" id="ARBA00022679"/>
    </source>
</evidence>
<dbReference type="AlphaFoldDB" id="A0A934WWY3"/>
<feature type="domain" description="Histidine kinase" evidence="6">
    <location>
        <begin position="552"/>
        <end position="731"/>
    </location>
</feature>
<dbReference type="InterPro" id="IPR036890">
    <property type="entry name" value="HATPase_C_sf"/>
</dbReference>
<name>A0A934WWY3_9BACT</name>
<evidence type="ECO:0000256" key="4">
    <source>
        <dbReference type="ARBA" id="ARBA00022840"/>
    </source>
</evidence>
<dbReference type="InterPro" id="IPR005467">
    <property type="entry name" value="His_kinase_dom"/>
</dbReference>
<gene>
    <name evidence="7" type="ORF">JKA74_05025</name>
</gene>
<dbReference type="PROSITE" id="PS50109">
    <property type="entry name" value="HIS_KIN"/>
    <property type="match status" value="1"/>
</dbReference>
<evidence type="ECO:0000313" key="8">
    <source>
        <dbReference type="Proteomes" id="UP000611723"/>
    </source>
</evidence>
<dbReference type="GO" id="GO:0005524">
    <property type="term" value="F:ATP binding"/>
    <property type="evidence" value="ECO:0007669"/>
    <property type="project" value="UniProtKB-KW"/>
</dbReference>
<keyword evidence="2" id="KW-0547">Nucleotide-binding</keyword>
<dbReference type="Proteomes" id="UP000611723">
    <property type="component" value="Unassembled WGS sequence"/>
</dbReference>
<dbReference type="RefSeq" id="WP_201430052.1">
    <property type="nucleotide sequence ID" value="NZ_JAEQBW010000001.1"/>
</dbReference>
<dbReference type="Pfam" id="PF13589">
    <property type="entry name" value="HATPase_c_3"/>
    <property type="match status" value="1"/>
</dbReference>
<dbReference type="GO" id="GO:0000160">
    <property type="term" value="P:phosphorelay signal transduction system"/>
    <property type="evidence" value="ECO:0007669"/>
    <property type="project" value="UniProtKB-KW"/>
</dbReference>
<evidence type="ECO:0000313" key="7">
    <source>
        <dbReference type="EMBL" id="MBK6264390.1"/>
    </source>
</evidence>
<keyword evidence="1" id="KW-0808">Transferase</keyword>
<protein>
    <submittedName>
        <fullName evidence="7">Sensor histidine kinase</fullName>
    </submittedName>
</protein>
<organism evidence="7 8">
    <name type="scientific">Marivirga aurantiaca</name>
    <dbReference type="NCBI Taxonomy" id="2802615"/>
    <lineage>
        <taxon>Bacteria</taxon>
        <taxon>Pseudomonadati</taxon>
        <taxon>Bacteroidota</taxon>
        <taxon>Cytophagia</taxon>
        <taxon>Cytophagales</taxon>
        <taxon>Marivirgaceae</taxon>
        <taxon>Marivirga</taxon>
    </lineage>
</organism>
<dbReference type="SUPFAM" id="SSF55874">
    <property type="entry name" value="ATPase domain of HSP90 chaperone/DNA topoisomerase II/histidine kinase"/>
    <property type="match status" value="2"/>
</dbReference>
<proteinExistence type="predicted"/>
<dbReference type="Gene3D" id="3.30.565.10">
    <property type="entry name" value="Histidine kinase-like ATPase, C-terminal domain"/>
    <property type="match status" value="2"/>
</dbReference>
<keyword evidence="4" id="KW-0067">ATP-binding</keyword>
<accession>A0A934WWY3</accession>
<dbReference type="PANTHER" id="PTHR43065:SF46">
    <property type="entry name" value="C4-DICARBOXYLATE TRANSPORT SENSOR PROTEIN DCTB"/>
    <property type="match status" value="1"/>
</dbReference>
<keyword evidence="5" id="KW-0902">Two-component regulatory system</keyword>